<gene>
    <name evidence="4" type="ORF">RGQ13_14660</name>
</gene>
<proteinExistence type="predicted"/>
<dbReference type="InterPro" id="IPR001789">
    <property type="entry name" value="Sig_transdc_resp-reg_receiver"/>
</dbReference>
<organism evidence="4 5">
    <name type="scientific">Thalassotalea psychrophila</name>
    <dbReference type="NCBI Taxonomy" id="3065647"/>
    <lineage>
        <taxon>Bacteria</taxon>
        <taxon>Pseudomonadati</taxon>
        <taxon>Pseudomonadota</taxon>
        <taxon>Gammaproteobacteria</taxon>
        <taxon>Alteromonadales</taxon>
        <taxon>Colwelliaceae</taxon>
        <taxon>Thalassotalea</taxon>
    </lineage>
</organism>
<dbReference type="PANTHER" id="PTHR33121">
    <property type="entry name" value="CYCLIC DI-GMP PHOSPHODIESTERASE PDEF"/>
    <property type="match status" value="1"/>
</dbReference>
<dbReference type="SMART" id="SM00448">
    <property type="entry name" value="REC"/>
    <property type="match status" value="1"/>
</dbReference>
<keyword evidence="5" id="KW-1185">Reference proteome</keyword>
<dbReference type="PROSITE" id="PS50883">
    <property type="entry name" value="EAL"/>
    <property type="match status" value="1"/>
</dbReference>
<dbReference type="InterPro" id="IPR001633">
    <property type="entry name" value="EAL_dom"/>
</dbReference>
<evidence type="ECO:0000259" key="3">
    <source>
        <dbReference type="PROSITE" id="PS50883"/>
    </source>
</evidence>
<dbReference type="SMART" id="SM00052">
    <property type="entry name" value="EAL"/>
    <property type="match status" value="1"/>
</dbReference>
<dbReference type="EMBL" id="CP134145">
    <property type="protein sequence ID" value="WNC71357.1"/>
    <property type="molecule type" value="Genomic_DNA"/>
</dbReference>
<protein>
    <submittedName>
        <fullName evidence="4">EAL domain-containing response regulator</fullName>
        <ecNumber evidence="4">3.1.4.52</ecNumber>
    </submittedName>
</protein>
<dbReference type="CDD" id="cd01948">
    <property type="entry name" value="EAL"/>
    <property type="match status" value="1"/>
</dbReference>
<dbReference type="InterPro" id="IPR011006">
    <property type="entry name" value="CheY-like_superfamily"/>
</dbReference>
<dbReference type="Gene3D" id="3.20.20.450">
    <property type="entry name" value="EAL domain"/>
    <property type="match status" value="1"/>
</dbReference>
<feature type="domain" description="EAL" evidence="3">
    <location>
        <begin position="139"/>
        <end position="392"/>
    </location>
</feature>
<dbReference type="SUPFAM" id="SSF141868">
    <property type="entry name" value="EAL domain-like"/>
    <property type="match status" value="1"/>
</dbReference>
<accession>A0ABY9TRC3</accession>
<evidence type="ECO:0000313" key="5">
    <source>
        <dbReference type="Proteomes" id="UP001258994"/>
    </source>
</evidence>
<dbReference type="Pfam" id="PF00072">
    <property type="entry name" value="Response_reg"/>
    <property type="match status" value="1"/>
</dbReference>
<feature type="modified residue" description="4-aspartylphosphate" evidence="1">
    <location>
        <position position="55"/>
    </location>
</feature>
<dbReference type="PANTHER" id="PTHR33121:SF79">
    <property type="entry name" value="CYCLIC DI-GMP PHOSPHODIESTERASE PDED-RELATED"/>
    <property type="match status" value="1"/>
</dbReference>
<dbReference type="PROSITE" id="PS50110">
    <property type="entry name" value="RESPONSE_REGULATORY"/>
    <property type="match status" value="1"/>
</dbReference>
<evidence type="ECO:0000259" key="2">
    <source>
        <dbReference type="PROSITE" id="PS50110"/>
    </source>
</evidence>
<dbReference type="InterPro" id="IPR035919">
    <property type="entry name" value="EAL_sf"/>
</dbReference>
<dbReference type="Pfam" id="PF00563">
    <property type="entry name" value="EAL"/>
    <property type="match status" value="1"/>
</dbReference>
<dbReference type="RefSeq" id="WP_348390492.1">
    <property type="nucleotide sequence ID" value="NZ_CP134145.1"/>
</dbReference>
<dbReference type="Proteomes" id="UP001258994">
    <property type="component" value="Chromosome"/>
</dbReference>
<feature type="domain" description="Response regulatory" evidence="2">
    <location>
        <begin position="5"/>
        <end position="125"/>
    </location>
</feature>
<dbReference type="InterPro" id="IPR050706">
    <property type="entry name" value="Cyclic-di-GMP_PDE-like"/>
</dbReference>
<evidence type="ECO:0000313" key="4">
    <source>
        <dbReference type="EMBL" id="WNC71357.1"/>
    </source>
</evidence>
<sequence>MKHCNILIIEDDVFQRNLLHRHLAKLTECKIQLSSDGAEALCLLKDSDHEVVFCDLNLPSIDGVELVRYIAQKKTTASLVLMSSEASEIICSVKTMSENYGFKNVQILEKPMNLTSISAVLNDIKNDLRISDNHSNRQFVFSENELKAAFADEQLVAYFQPQINAESRRVVSAEALVRWHHPEYGLLAPQVFLEQIIKNNLSSKLTYLITEFAIKECKKWHDKGHLISISINVMPSDLMILSFPDHIFKLLENNKLAPHYLTLEVTESEVTNDLAKYLDTLSRLRLKGVNTAIDDFGTGNSSLMQLITSPFSELKIDKSFIHKMFEDKKHMIAVKASISLAKELKLKVVAEGIEENRHAELLRGLGCDILQGYLFSPPLPNNQFCQFIKNQPRQFNSEKRVN</sequence>
<dbReference type="EC" id="3.1.4.52" evidence="4"/>
<dbReference type="GO" id="GO:0071111">
    <property type="term" value="F:cyclic-guanylate-specific phosphodiesterase activity"/>
    <property type="evidence" value="ECO:0007669"/>
    <property type="project" value="UniProtKB-EC"/>
</dbReference>
<keyword evidence="1" id="KW-0597">Phosphoprotein</keyword>
<evidence type="ECO:0000256" key="1">
    <source>
        <dbReference type="PROSITE-ProRule" id="PRU00169"/>
    </source>
</evidence>
<dbReference type="Gene3D" id="3.40.50.2300">
    <property type="match status" value="1"/>
</dbReference>
<name>A0ABY9TRC3_9GAMM</name>
<reference evidence="5" key="1">
    <citation type="submission" date="2023-09" db="EMBL/GenBank/DDBJ databases">
        <authorList>
            <person name="Li S."/>
            <person name="Li X."/>
            <person name="Zhang C."/>
            <person name="Zhao Z."/>
        </authorList>
    </citation>
    <scope>NUCLEOTIDE SEQUENCE [LARGE SCALE GENOMIC DNA]</scope>
    <source>
        <strain evidence="5">SQ149</strain>
    </source>
</reference>
<dbReference type="SUPFAM" id="SSF52172">
    <property type="entry name" value="CheY-like"/>
    <property type="match status" value="1"/>
</dbReference>
<keyword evidence="4" id="KW-0378">Hydrolase</keyword>